<comment type="subcellular location">
    <subcellularLocation>
        <location evidence="1">Cell membrane</location>
        <topology evidence="1">Multi-pass membrane protein</topology>
    </subcellularLocation>
</comment>
<keyword evidence="4 6" id="KW-1133">Transmembrane helix</keyword>
<feature type="transmembrane region" description="Helical" evidence="6">
    <location>
        <begin position="294"/>
        <end position="317"/>
    </location>
</feature>
<dbReference type="Proteomes" id="UP000051529">
    <property type="component" value="Unassembled WGS sequence"/>
</dbReference>
<feature type="transmembrane region" description="Helical" evidence="6">
    <location>
        <begin position="12"/>
        <end position="31"/>
    </location>
</feature>
<feature type="transmembrane region" description="Helical" evidence="6">
    <location>
        <begin position="384"/>
        <end position="407"/>
    </location>
</feature>
<evidence type="ECO:0000313" key="7">
    <source>
        <dbReference type="EMBL" id="KRN92190.1"/>
    </source>
</evidence>
<proteinExistence type="predicted"/>
<dbReference type="GO" id="GO:0022857">
    <property type="term" value="F:transmembrane transporter activity"/>
    <property type="evidence" value="ECO:0007669"/>
    <property type="project" value="InterPro"/>
</dbReference>
<feature type="transmembrane region" description="Helical" evidence="6">
    <location>
        <begin position="260"/>
        <end position="282"/>
    </location>
</feature>
<accession>A0A0R2KRQ5</accession>
<evidence type="ECO:0000256" key="2">
    <source>
        <dbReference type="ARBA" id="ARBA00022475"/>
    </source>
</evidence>
<feature type="transmembrane region" description="Helical" evidence="6">
    <location>
        <begin position="101"/>
        <end position="120"/>
    </location>
</feature>
<evidence type="ECO:0000256" key="1">
    <source>
        <dbReference type="ARBA" id="ARBA00004651"/>
    </source>
</evidence>
<dbReference type="InterPro" id="IPR036259">
    <property type="entry name" value="MFS_trans_sf"/>
</dbReference>
<sequence>MNIFLKNKDYRQFSIASFLSSAGDILFYLALMTYASKLQNYSLALSLIAISEAIPRFFDIFGGYLADRTHHKFKNIFLMCMIRFILYFVVGLLFASHLNDWILVLAVILINLISDTFGSYSSGLVSPLVADIVGKEDFGIAEGFTSGVAEVINTVAQFAGAGLLLFMSYSSLAYFNALTFLIAGFLYLRVGYIHQKKGESLEHQEINKKNFWETMKTSYKQVRKQHSLLSVVLIIAILNGILDAMEALIPIVMAGHRSTMIISTYSFTIAIIGVIISIGAALGSMFGPQLFKKVSIFTVIILALIFGFGVTSGALIANLYVILPFYFSLAVTASLGSIKLTQWLVTTVDHKILASSVGLLNTILMITAPIMTTFLTSISGFSNIQYALLGLLIIEALVLIITVKIYIQSKRNLQTTKKAMFTRTK</sequence>
<organism evidence="7 8">
    <name type="scientific">Lactobacillus amylovorus subsp. animalium DSM 16698</name>
    <dbReference type="NCBI Taxonomy" id="695563"/>
    <lineage>
        <taxon>Bacteria</taxon>
        <taxon>Bacillati</taxon>
        <taxon>Bacillota</taxon>
        <taxon>Bacilli</taxon>
        <taxon>Lactobacillales</taxon>
        <taxon>Lactobacillaceae</taxon>
        <taxon>Lactobacillus</taxon>
        <taxon>Lactobacillus amylovorus subsp. animalium</taxon>
    </lineage>
</organism>
<keyword evidence="3 6" id="KW-0812">Transmembrane</keyword>
<dbReference type="PANTHER" id="PTHR23513">
    <property type="entry name" value="INTEGRAL MEMBRANE EFFLUX PROTEIN-RELATED"/>
    <property type="match status" value="1"/>
</dbReference>
<gene>
    <name evidence="7" type="ORF">IV44_GL000322</name>
</gene>
<dbReference type="RefSeq" id="WP_056985402.1">
    <property type="nucleotide sequence ID" value="NZ_JQBQ01000014.1"/>
</dbReference>
<feature type="transmembrane region" description="Helical" evidence="6">
    <location>
        <begin position="76"/>
        <end position="94"/>
    </location>
</feature>
<dbReference type="Pfam" id="PF07690">
    <property type="entry name" value="MFS_1"/>
    <property type="match status" value="1"/>
</dbReference>
<feature type="transmembrane region" description="Helical" evidence="6">
    <location>
        <begin position="228"/>
        <end position="254"/>
    </location>
</feature>
<dbReference type="PATRIC" id="fig|695563.3.peg.354"/>
<dbReference type="GO" id="GO:0005886">
    <property type="term" value="C:plasma membrane"/>
    <property type="evidence" value="ECO:0007669"/>
    <property type="project" value="UniProtKB-SubCell"/>
</dbReference>
<name>A0A0R2KRQ5_LACAM</name>
<dbReference type="Gene3D" id="1.20.1250.20">
    <property type="entry name" value="MFS general substrate transporter like domains"/>
    <property type="match status" value="1"/>
</dbReference>
<protein>
    <submittedName>
        <fullName evidence="7">Major facilitator superfamily transporter permease</fullName>
    </submittedName>
</protein>
<evidence type="ECO:0000256" key="6">
    <source>
        <dbReference type="SAM" id="Phobius"/>
    </source>
</evidence>
<dbReference type="EMBL" id="JQBQ01000014">
    <property type="protein sequence ID" value="KRN92190.1"/>
    <property type="molecule type" value="Genomic_DNA"/>
</dbReference>
<evidence type="ECO:0000256" key="3">
    <source>
        <dbReference type="ARBA" id="ARBA00022692"/>
    </source>
</evidence>
<keyword evidence="2" id="KW-1003">Cell membrane</keyword>
<evidence type="ECO:0000313" key="8">
    <source>
        <dbReference type="Proteomes" id="UP000051529"/>
    </source>
</evidence>
<evidence type="ECO:0000256" key="4">
    <source>
        <dbReference type="ARBA" id="ARBA00022989"/>
    </source>
</evidence>
<evidence type="ECO:0000256" key="5">
    <source>
        <dbReference type="ARBA" id="ARBA00023136"/>
    </source>
</evidence>
<feature type="transmembrane region" description="Helical" evidence="6">
    <location>
        <begin position="357"/>
        <end position="378"/>
    </location>
</feature>
<dbReference type="AlphaFoldDB" id="A0A0R2KRQ5"/>
<dbReference type="PANTHER" id="PTHR23513:SF6">
    <property type="entry name" value="MAJOR FACILITATOR SUPERFAMILY ASSOCIATED DOMAIN-CONTAINING PROTEIN"/>
    <property type="match status" value="1"/>
</dbReference>
<reference evidence="7 8" key="1">
    <citation type="journal article" date="2015" name="Genome Announc.">
        <title>Expanding the biotechnology potential of lactobacilli through comparative genomics of 213 strains and associated genera.</title>
        <authorList>
            <person name="Sun Z."/>
            <person name="Harris H.M."/>
            <person name="McCann A."/>
            <person name="Guo C."/>
            <person name="Argimon S."/>
            <person name="Zhang W."/>
            <person name="Yang X."/>
            <person name="Jeffery I.B."/>
            <person name="Cooney J.C."/>
            <person name="Kagawa T.F."/>
            <person name="Liu W."/>
            <person name="Song Y."/>
            <person name="Salvetti E."/>
            <person name="Wrobel A."/>
            <person name="Rasinkangas P."/>
            <person name="Parkhill J."/>
            <person name="Rea M.C."/>
            <person name="O'Sullivan O."/>
            <person name="Ritari J."/>
            <person name="Douillard F.P."/>
            <person name="Paul Ross R."/>
            <person name="Yang R."/>
            <person name="Briner A.E."/>
            <person name="Felis G.E."/>
            <person name="de Vos W.M."/>
            <person name="Barrangou R."/>
            <person name="Klaenhammer T.R."/>
            <person name="Caufield P.W."/>
            <person name="Cui Y."/>
            <person name="Zhang H."/>
            <person name="O'Toole P.W."/>
        </authorList>
    </citation>
    <scope>NUCLEOTIDE SEQUENCE [LARGE SCALE GENOMIC DNA]</scope>
    <source>
        <strain evidence="7 8">DSM 16698</strain>
    </source>
</reference>
<dbReference type="InterPro" id="IPR011701">
    <property type="entry name" value="MFS"/>
</dbReference>
<keyword evidence="5 6" id="KW-0472">Membrane</keyword>
<feature type="transmembrane region" description="Helical" evidence="6">
    <location>
        <begin position="163"/>
        <end position="188"/>
    </location>
</feature>
<feature type="transmembrane region" description="Helical" evidence="6">
    <location>
        <begin position="323"/>
        <end position="345"/>
    </location>
</feature>
<comment type="caution">
    <text evidence="7">The sequence shown here is derived from an EMBL/GenBank/DDBJ whole genome shotgun (WGS) entry which is preliminary data.</text>
</comment>
<dbReference type="SUPFAM" id="SSF103473">
    <property type="entry name" value="MFS general substrate transporter"/>
    <property type="match status" value="1"/>
</dbReference>